<dbReference type="Pfam" id="PF13460">
    <property type="entry name" value="NAD_binding_10"/>
    <property type="match status" value="1"/>
</dbReference>
<dbReference type="SUPFAM" id="SSF51735">
    <property type="entry name" value="NAD(P)-binding Rossmann-fold domains"/>
    <property type="match status" value="1"/>
</dbReference>
<dbReference type="PANTHER" id="PTHR47711:SF2">
    <property type="entry name" value="PROTEIN PLASTID TRANSCRIPTIONALLY ACTIVE 16, CHLOROPLASTIC"/>
    <property type="match status" value="1"/>
</dbReference>
<evidence type="ECO:0000256" key="1">
    <source>
        <dbReference type="SAM" id="MobiDB-lite"/>
    </source>
</evidence>
<evidence type="ECO:0000259" key="2">
    <source>
        <dbReference type="Pfam" id="PF13460"/>
    </source>
</evidence>
<accession>A0ABR2YLH8</accession>
<protein>
    <recommendedName>
        <fullName evidence="2">NAD(P)-binding domain-containing protein</fullName>
    </recommendedName>
</protein>
<comment type="caution">
    <text evidence="3">The sequence shown here is derived from an EMBL/GenBank/DDBJ whole genome shotgun (WGS) entry which is preliminary data.</text>
</comment>
<dbReference type="Proteomes" id="UP001491310">
    <property type="component" value="Unassembled WGS sequence"/>
</dbReference>
<sequence>MLTTQSAKFVAPAIKGSTAGEVFLAGSGALSARIAQELLQIGFKVTAGISDLEEAEGLLDFAKRFEIIRKAEISNISLSEVDFANEDSIAAGIPKRGARVVVALGDTIGRQRIDAKVALRILEAAKEVNAAQFVLVSPSGGVGGSGFLGGLFGGGSLNSSKIEQDVVNSGISCVVLRVGKTEGVDETSGSESAVLVGAQQSLPPQSVITKSQVAQVVAQVLRQAQDDVVVEAWADRNAEPRDVATLVAEVLPNAVIEDSGAAAEEPEEAAEEEESGETAPIKLPFRLGGQGTQRVKAQPPAAPVRPPAQGTARIKAAVQEEAQQGTRRVGGFFGRAKKAVEEAAEEAAEEGQPQREVAPFANLFGGGTEKVAARAEAAAQKAEAAAGKQAKQAAAAASRGGKRAAAATESPAKQSRGFFSGNKAAAAPAEQEAEAESNPFARLLGGGKKAAQQAQQAASKAPAKAERGASKAAGRVKAAAAKAAPSEQAAPKKKGGFLQSLGIGQETFYSED</sequence>
<reference evidence="3 4" key="1">
    <citation type="journal article" date="2024" name="Nat. Commun.">
        <title>Phylogenomics reveals the evolutionary origins of lichenization in chlorophyte algae.</title>
        <authorList>
            <person name="Puginier C."/>
            <person name="Libourel C."/>
            <person name="Otte J."/>
            <person name="Skaloud P."/>
            <person name="Haon M."/>
            <person name="Grisel S."/>
            <person name="Petersen M."/>
            <person name="Berrin J.G."/>
            <person name="Delaux P.M."/>
            <person name="Dal Grande F."/>
            <person name="Keller J."/>
        </authorList>
    </citation>
    <scope>NUCLEOTIDE SEQUENCE [LARGE SCALE GENOMIC DNA]</scope>
    <source>
        <strain evidence="3 4">SAG 216-7</strain>
    </source>
</reference>
<feature type="compositionally biased region" description="Acidic residues" evidence="1">
    <location>
        <begin position="264"/>
        <end position="276"/>
    </location>
</feature>
<feature type="region of interest" description="Disordered" evidence="1">
    <location>
        <begin position="401"/>
        <end position="512"/>
    </location>
</feature>
<feature type="compositionally biased region" description="Low complexity" evidence="1">
    <location>
        <begin position="449"/>
        <end position="462"/>
    </location>
</feature>
<evidence type="ECO:0000313" key="4">
    <source>
        <dbReference type="Proteomes" id="UP001491310"/>
    </source>
</evidence>
<dbReference type="EMBL" id="JALJOT010000009">
    <property type="protein sequence ID" value="KAK9907604.1"/>
    <property type="molecule type" value="Genomic_DNA"/>
</dbReference>
<gene>
    <name evidence="3" type="ORF">WJX75_006885</name>
</gene>
<proteinExistence type="predicted"/>
<feature type="domain" description="NAD(P)-binding" evidence="2">
    <location>
        <begin position="26"/>
        <end position="223"/>
    </location>
</feature>
<feature type="region of interest" description="Disordered" evidence="1">
    <location>
        <begin position="257"/>
        <end position="283"/>
    </location>
</feature>
<dbReference type="Gene3D" id="3.40.50.720">
    <property type="entry name" value="NAD(P)-binding Rossmann-like Domain"/>
    <property type="match status" value="1"/>
</dbReference>
<evidence type="ECO:0000313" key="3">
    <source>
        <dbReference type="EMBL" id="KAK9907604.1"/>
    </source>
</evidence>
<dbReference type="InterPro" id="IPR036291">
    <property type="entry name" value="NAD(P)-bd_dom_sf"/>
</dbReference>
<keyword evidence="4" id="KW-1185">Reference proteome</keyword>
<organism evidence="3 4">
    <name type="scientific">Coccomyxa subellipsoidea</name>
    <dbReference type="NCBI Taxonomy" id="248742"/>
    <lineage>
        <taxon>Eukaryota</taxon>
        <taxon>Viridiplantae</taxon>
        <taxon>Chlorophyta</taxon>
        <taxon>core chlorophytes</taxon>
        <taxon>Trebouxiophyceae</taxon>
        <taxon>Trebouxiophyceae incertae sedis</taxon>
        <taxon>Coccomyxaceae</taxon>
        <taxon>Coccomyxa</taxon>
    </lineage>
</organism>
<dbReference type="InterPro" id="IPR016040">
    <property type="entry name" value="NAD(P)-bd_dom"/>
</dbReference>
<name>A0ABR2YLH8_9CHLO</name>
<feature type="compositionally biased region" description="Low complexity" evidence="1">
    <location>
        <begin position="470"/>
        <end position="489"/>
    </location>
</feature>
<dbReference type="PANTHER" id="PTHR47711">
    <property type="entry name" value="PROTEIN PLASTID TRANSCRIPTIONALLY ACTIVE 16, CHLOROPLASTIC"/>
    <property type="match status" value="1"/>
</dbReference>